<dbReference type="Pfam" id="PF22366">
    <property type="entry name" value="NDH2_C"/>
    <property type="match status" value="1"/>
</dbReference>
<keyword evidence="5" id="KW-0809">Transit peptide</keyword>
<comment type="similarity">
    <text evidence="1">Belongs to the NADH dehydrogenase family.</text>
</comment>
<evidence type="ECO:0000256" key="6">
    <source>
        <dbReference type="ARBA" id="ARBA00023002"/>
    </source>
</evidence>
<accession>A0A1F6MBA5</accession>
<feature type="domain" description="External alternative NADH-ubiquinone oxidoreductase-like C-terminal" evidence="10">
    <location>
        <begin position="354"/>
        <end position="413"/>
    </location>
</feature>
<dbReference type="Pfam" id="PF07992">
    <property type="entry name" value="Pyr_redox_2"/>
    <property type="match status" value="1"/>
</dbReference>
<dbReference type="EC" id="1.6.5.9" evidence="2"/>
<comment type="catalytic activity">
    <reaction evidence="8">
        <text>a quinone + NADH + H(+) = a quinol + NAD(+)</text>
        <dbReference type="Rhea" id="RHEA:46160"/>
        <dbReference type="ChEBI" id="CHEBI:15378"/>
        <dbReference type="ChEBI" id="CHEBI:24646"/>
        <dbReference type="ChEBI" id="CHEBI:57540"/>
        <dbReference type="ChEBI" id="CHEBI:57945"/>
        <dbReference type="ChEBI" id="CHEBI:132124"/>
        <dbReference type="EC" id="1.6.5.9"/>
    </reaction>
</comment>
<dbReference type="EMBL" id="MFQB01000002">
    <property type="protein sequence ID" value="OGH68916.1"/>
    <property type="molecule type" value="Genomic_DNA"/>
</dbReference>
<evidence type="ECO:0000256" key="8">
    <source>
        <dbReference type="ARBA" id="ARBA00047599"/>
    </source>
</evidence>
<keyword evidence="3" id="KW-0285">Flavoprotein</keyword>
<dbReference type="PANTHER" id="PTHR43706:SF47">
    <property type="entry name" value="EXTERNAL NADH-UBIQUINONE OXIDOREDUCTASE 1, MITOCHONDRIAL-RELATED"/>
    <property type="match status" value="1"/>
</dbReference>
<dbReference type="InterPro" id="IPR054585">
    <property type="entry name" value="NDH2-like_C"/>
</dbReference>
<evidence type="ECO:0000256" key="5">
    <source>
        <dbReference type="ARBA" id="ARBA00022946"/>
    </source>
</evidence>
<evidence type="ECO:0000256" key="2">
    <source>
        <dbReference type="ARBA" id="ARBA00012637"/>
    </source>
</evidence>
<comment type="caution">
    <text evidence="11">The sequence shown here is derived from an EMBL/GenBank/DDBJ whole genome shotgun (WGS) entry which is preliminary data.</text>
</comment>
<evidence type="ECO:0000259" key="10">
    <source>
        <dbReference type="Pfam" id="PF22366"/>
    </source>
</evidence>
<evidence type="ECO:0000256" key="3">
    <source>
        <dbReference type="ARBA" id="ARBA00022630"/>
    </source>
</evidence>
<name>A0A1F6MBA5_9BACT</name>
<organism evidence="11 12">
    <name type="scientific">Candidatus Magasanikbacteria bacterium RIFCSPHIGHO2_02_FULL_47_14</name>
    <dbReference type="NCBI Taxonomy" id="1798680"/>
    <lineage>
        <taxon>Bacteria</taxon>
        <taxon>Candidatus Magasanikiibacteriota</taxon>
    </lineage>
</organism>
<evidence type="ECO:0000256" key="7">
    <source>
        <dbReference type="ARBA" id="ARBA00023027"/>
    </source>
</evidence>
<dbReference type="InterPro" id="IPR023753">
    <property type="entry name" value="FAD/NAD-binding_dom"/>
</dbReference>
<keyword evidence="4" id="KW-0274">FAD</keyword>
<dbReference type="AlphaFoldDB" id="A0A1F6MBA5"/>
<reference evidence="11 12" key="1">
    <citation type="journal article" date="2016" name="Nat. Commun.">
        <title>Thousands of microbial genomes shed light on interconnected biogeochemical processes in an aquifer system.</title>
        <authorList>
            <person name="Anantharaman K."/>
            <person name="Brown C.T."/>
            <person name="Hug L.A."/>
            <person name="Sharon I."/>
            <person name="Castelle C.J."/>
            <person name="Probst A.J."/>
            <person name="Thomas B.C."/>
            <person name="Singh A."/>
            <person name="Wilkins M.J."/>
            <person name="Karaoz U."/>
            <person name="Brodie E.L."/>
            <person name="Williams K.H."/>
            <person name="Hubbard S.S."/>
            <person name="Banfield J.F."/>
        </authorList>
    </citation>
    <scope>NUCLEOTIDE SEQUENCE [LARGE SCALE GENOMIC DNA]</scope>
</reference>
<dbReference type="InterPro" id="IPR045024">
    <property type="entry name" value="NDH-2"/>
</dbReference>
<dbReference type="PRINTS" id="PR00368">
    <property type="entry name" value="FADPNR"/>
</dbReference>
<feature type="domain" description="FAD/NAD(P)-binding" evidence="9">
    <location>
        <begin position="8"/>
        <end position="330"/>
    </location>
</feature>
<dbReference type="STRING" id="1798680.A3J66_02120"/>
<keyword evidence="7" id="KW-0520">NAD</keyword>
<dbReference type="SUPFAM" id="SSF51905">
    <property type="entry name" value="FAD/NAD(P)-binding domain"/>
    <property type="match status" value="2"/>
</dbReference>
<sequence length="420" mass="46921">MTEQKKTRILILGAGFGGVYAFKKLHKIFHGNKNIELIIVNTSNYFLFTPLLHEVATGGISPENVTEPLRKVLGCCLVDLYVAEVTRVDLKKKNVETTVGVIAYDYLLMALGSTTQFFDTLGAEENSFTLKNLSDALRLKNHYLTTIERASKIADREERKKMLRIAIVGGGPTGVELAAETAELFYNTFNSFYSEEIIQDIEIILLQRGKELIPMFSEPVRKRAMKELQKDRVKIKLNTAVHSVTKEGIRTTDGEILLTHTVIWVAGVTPHQIDIDGNITKNTRGCIMVSPTMQVAGHPEVFVIGDMAHCPGPNGVDPLPAMAQVAVAQGRKVAKNIAALIFGKKLDPINYQSKGMLISLGEWMAAGDVKGFHFSGKVAWWLWRTVYLTKLISWQKKLQVALDWTIDLFSPRDISEFDHF</sequence>
<proteinExistence type="inferred from homology"/>
<dbReference type="InterPro" id="IPR036188">
    <property type="entry name" value="FAD/NAD-bd_sf"/>
</dbReference>
<dbReference type="Gene3D" id="3.50.50.100">
    <property type="match status" value="1"/>
</dbReference>
<keyword evidence="6" id="KW-0560">Oxidoreductase</keyword>
<evidence type="ECO:0000256" key="4">
    <source>
        <dbReference type="ARBA" id="ARBA00022827"/>
    </source>
</evidence>
<evidence type="ECO:0000256" key="1">
    <source>
        <dbReference type="ARBA" id="ARBA00005272"/>
    </source>
</evidence>
<protein>
    <recommendedName>
        <fullName evidence="2">NADH:ubiquinone reductase (non-electrogenic)</fullName>
        <ecNumber evidence="2">1.6.5.9</ecNumber>
    </recommendedName>
</protein>
<evidence type="ECO:0000313" key="12">
    <source>
        <dbReference type="Proteomes" id="UP000176282"/>
    </source>
</evidence>
<evidence type="ECO:0000313" key="11">
    <source>
        <dbReference type="EMBL" id="OGH68916.1"/>
    </source>
</evidence>
<dbReference type="Proteomes" id="UP000176282">
    <property type="component" value="Unassembled WGS sequence"/>
</dbReference>
<dbReference type="GO" id="GO:0050136">
    <property type="term" value="F:NADH dehydrogenase (quinone) (non-electrogenic) activity"/>
    <property type="evidence" value="ECO:0007669"/>
    <property type="project" value="UniProtKB-EC"/>
</dbReference>
<evidence type="ECO:0000259" key="9">
    <source>
        <dbReference type="Pfam" id="PF07992"/>
    </source>
</evidence>
<gene>
    <name evidence="11" type="ORF">A3J66_02120</name>
</gene>
<dbReference type="PANTHER" id="PTHR43706">
    <property type="entry name" value="NADH DEHYDROGENASE"/>
    <property type="match status" value="1"/>
</dbReference>
<dbReference type="PRINTS" id="PR00411">
    <property type="entry name" value="PNDRDTASEI"/>
</dbReference>